<protein>
    <submittedName>
        <fullName evidence="2">PadR family transcriptional regulator</fullName>
    </submittedName>
</protein>
<dbReference type="AlphaFoldDB" id="A0A3A6PV73"/>
<dbReference type="Proteomes" id="UP000276588">
    <property type="component" value="Unassembled WGS sequence"/>
</dbReference>
<proteinExistence type="inferred from homology"/>
<reference evidence="2 3" key="1">
    <citation type="submission" date="2018-06" db="EMBL/GenBank/DDBJ databases">
        <title>Halonotius sp. F13-13 a new haloarchaeeon isolated from a solar saltern from Isla Cristina, Huelva, Spain.</title>
        <authorList>
            <person name="Duran-Viseras A."/>
            <person name="Sanchez-Porro C."/>
            <person name="Ventosa A."/>
        </authorList>
    </citation>
    <scope>NUCLEOTIDE SEQUENCE [LARGE SCALE GENOMIC DNA]</scope>
    <source>
        <strain evidence="2 3">F13-13</strain>
    </source>
</reference>
<dbReference type="OrthoDB" id="24878at2157"/>
<dbReference type="SUPFAM" id="SSF53056">
    <property type="entry name" value="beta-carbonic anhydrase, cab"/>
    <property type="match status" value="1"/>
</dbReference>
<accession>A0A3A6PV73</accession>
<sequence length="227" mass="23780">MADDDLATLVSALDVEPTRGNDRAATGSTVLSVSCTLGDCDHDPAWLTEAPADHVGVTTLGPRTWEQQNGERVLSASIRRLIADRLVAAIVVVGHTDCDVVADAYDHAHDATASAAAGIQATLAPLATMVDEATAAGVVGPEDSPRQARQRLAEYNVVRNVAFLRSQFTAMTVAGVVTDRAGVYGSFPGRQYLVALDDVTEPATLRARLPDDAQLSVGCQLSPASTK</sequence>
<evidence type="ECO:0000313" key="2">
    <source>
        <dbReference type="EMBL" id="RJX43515.1"/>
    </source>
</evidence>
<dbReference type="Pfam" id="PF00484">
    <property type="entry name" value="Pro_CA"/>
    <property type="match status" value="1"/>
</dbReference>
<comment type="similarity">
    <text evidence="1">Belongs to the beta-class carbonic anhydrase family.</text>
</comment>
<dbReference type="InterPro" id="IPR036874">
    <property type="entry name" value="Carbonic_anhydrase_sf"/>
</dbReference>
<dbReference type="Gene3D" id="3.40.1050.10">
    <property type="entry name" value="Carbonic anhydrase"/>
    <property type="match status" value="1"/>
</dbReference>
<evidence type="ECO:0000313" key="3">
    <source>
        <dbReference type="Proteomes" id="UP000276588"/>
    </source>
</evidence>
<dbReference type="RefSeq" id="WP_133304644.1">
    <property type="nucleotide sequence ID" value="NZ_QKNY01000008.1"/>
</dbReference>
<dbReference type="InterPro" id="IPR001765">
    <property type="entry name" value="Carbonic_anhydrase"/>
</dbReference>
<dbReference type="EMBL" id="QKNY01000008">
    <property type="protein sequence ID" value="RJX43515.1"/>
    <property type="molecule type" value="Genomic_DNA"/>
</dbReference>
<gene>
    <name evidence="2" type="ORF">DM826_06180</name>
</gene>
<name>A0A3A6PV73_9EURY</name>
<organism evidence="2 3">
    <name type="scientific">Halonotius aquaticus</name>
    <dbReference type="NCBI Taxonomy" id="2216978"/>
    <lineage>
        <taxon>Archaea</taxon>
        <taxon>Methanobacteriati</taxon>
        <taxon>Methanobacteriota</taxon>
        <taxon>Stenosarchaea group</taxon>
        <taxon>Halobacteria</taxon>
        <taxon>Halobacteriales</taxon>
        <taxon>Haloferacaceae</taxon>
        <taxon>Halonotius</taxon>
    </lineage>
</organism>
<dbReference type="GO" id="GO:0004089">
    <property type="term" value="F:carbonate dehydratase activity"/>
    <property type="evidence" value="ECO:0007669"/>
    <property type="project" value="InterPro"/>
</dbReference>
<dbReference type="GO" id="GO:0008270">
    <property type="term" value="F:zinc ion binding"/>
    <property type="evidence" value="ECO:0007669"/>
    <property type="project" value="InterPro"/>
</dbReference>
<keyword evidence="3" id="KW-1185">Reference proteome</keyword>
<evidence type="ECO:0000256" key="1">
    <source>
        <dbReference type="ARBA" id="ARBA00006217"/>
    </source>
</evidence>
<comment type="caution">
    <text evidence="2">The sequence shown here is derived from an EMBL/GenBank/DDBJ whole genome shotgun (WGS) entry which is preliminary data.</text>
</comment>